<dbReference type="PANTHER" id="PTHR34463">
    <property type="entry name" value="GLYCINE-RICH PROTEIN"/>
    <property type="match status" value="1"/>
</dbReference>
<feature type="region of interest" description="Disordered" evidence="1">
    <location>
        <begin position="103"/>
        <end position="133"/>
    </location>
</feature>
<evidence type="ECO:0000313" key="4">
    <source>
        <dbReference type="RefSeq" id="XP_021854263.1"/>
    </source>
</evidence>
<dbReference type="PANTHER" id="PTHR34463:SF11">
    <property type="entry name" value="GLYCINE-RICH PROTEIN LIKE"/>
    <property type="match status" value="1"/>
</dbReference>
<feature type="compositionally biased region" description="Low complexity" evidence="1">
    <location>
        <begin position="30"/>
        <end position="45"/>
    </location>
</feature>
<feature type="compositionally biased region" description="Pro residues" evidence="1">
    <location>
        <begin position="124"/>
        <end position="133"/>
    </location>
</feature>
<evidence type="ECO:0008006" key="5">
    <source>
        <dbReference type="Google" id="ProtNLM"/>
    </source>
</evidence>
<evidence type="ECO:0000256" key="1">
    <source>
        <dbReference type="SAM" id="MobiDB-lite"/>
    </source>
</evidence>
<reference evidence="4" key="2">
    <citation type="submission" date="2025-08" db="UniProtKB">
        <authorList>
            <consortium name="RefSeq"/>
        </authorList>
    </citation>
    <scope>IDENTIFICATION</scope>
    <source>
        <tissue evidence="4">Leaf</tissue>
    </source>
</reference>
<evidence type="ECO:0000313" key="3">
    <source>
        <dbReference type="Proteomes" id="UP000813463"/>
    </source>
</evidence>
<sequence>MAVRSFWFVFLVLILVVVLNVKAREIPQQPKNTTSTTNNLNPSTKDVPKDSDKMNRDKKCGIFFAGVGAAGGVGGAAGVIPIDKGFGTLPTFGGLGSTGAGTGGGLGGGSGAGLGGGLGGGSPPSSPLVPISP</sequence>
<dbReference type="AlphaFoldDB" id="A0A9R0IRL1"/>
<dbReference type="Proteomes" id="UP000813463">
    <property type="component" value="Chromosome 5"/>
</dbReference>
<feature type="compositionally biased region" description="Gly residues" evidence="1">
    <location>
        <begin position="103"/>
        <end position="122"/>
    </location>
</feature>
<protein>
    <recommendedName>
        <fullName evidence="5">Glycine-rich protein</fullName>
    </recommendedName>
</protein>
<reference evidence="3" key="1">
    <citation type="journal article" date="2021" name="Nat. Commun.">
        <title>Genomic analyses provide insights into spinach domestication and the genetic basis of agronomic traits.</title>
        <authorList>
            <person name="Cai X."/>
            <person name="Sun X."/>
            <person name="Xu C."/>
            <person name="Sun H."/>
            <person name="Wang X."/>
            <person name="Ge C."/>
            <person name="Zhang Z."/>
            <person name="Wang Q."/>
            <person name="Fei Z."/>
            <person name="Jiao C."/>
            <person name="Wang Q."/>
        </authorList>
    </citation>
    <scope>NUCLEOTIDE SEQUENCE [LARGE SCALE GENOMIC DNA]</scope>
    <source>
        <strain evidence="3">cv. Varoflay</strain>
    </source>
</reference>
<dbReference type="RefSeq" id="XP_021854263.1">
    <property type="nucleotide sequence ID" value="XM_021998571.1"/>
</dbReference>
<feature type="region of interest" description="Disordered" evidence="1">
    <location>
        <begin position="29"/>
        <end position="53"/>
    </location>
</feature>
<name>A0A9R0IRL1_SPIOL</name>
<dbReference type="GeneID" id="110793669"/>
<organism evidence="3 4">
    <name type="scientific">Spinacia oleracea</name>
    <name type="common">Spinach</name>
    <dbReference type="NCBI Taxonomy" id="3562"/>
    <lineage>
        <taxon>Eukaryota</taxon>
        <taxon>Viridiplantae</taxon>
        <taxon>Streptophyta</taxon>
        <taxon>Embryophyta</taxon>
        <taxon>Tracheophyta</taxon>
        <taxon>Spermatophyta</taxon>
        <taxon>Magnoliopsida</taxon>
        <taxon>eudicotyledons</taxon>
        <taxon>Gunneridae</taxon>
        <taxon>Pentapetalae</taxon>
        <taxon>Caryophyllales</taxon>
        <taxon>Chenopodiaceae</taxon>
        <taxon>Chenopodioideae</taxon>
        <taxon>Anserineae</taxon>
        <taxon>Spinacia</taxon>
    </lineage>
</organism>
<evidence type="ECO:0000256" key="2">
    <source>
        <dbReference type="SAM" id="SignalP"/>
    </source>
</evidence>
<feature type="chain" id="PRO_5040490034" description="Glycine-rich protein" evidence="2">
    <location>
        <begin position="24"/>
        <end position="133"/>
    </location>
</feature>
<accession>A0A9R0IRL1</accession>
<dbReference type="KEGG" id="soe:110793669"/>
<keyword evidence="3" id="KW-1185">Reference proteome</keyword>
<gene>
    <name evidence="4" type="primary">LOC110793669</name>
</gene>
<proteinExistence type="predicted"/>
<keyword evidence="2" id="KW-0732">Signal</keyword>
<feature type="signal peptide" evidence="2">
    <location>
        <begin position="1"/>
        <end position="23"/>
    </location>
</feature>